<evidence type="ECO:0000256" key="5">
    <source>
        <dbReference type="ARBA" id="ARBA00022741"/>
    </source>
</evidence>
<feature type="transmembrane region" description="Helical" evidence="9">
    <location>
        <begin position="380"/>
        <end position="398"/>
    </location>
</feature>
<dbReference type="GO" id="GO:0005524">
    <property type="term" value="F:ATP binding"/>
    <property type="evidence" value="ECO:0007669"/>
    <property type="project" value="UniProtKB-KW"/>
</dbReference>
<keyword evidence="3" id="KW-0813">Transport</keyword>
<dbReference type="InterPro" id="IPR027417">
    <property type="entry name" value="P-loop_NTPase"/>
</dbReference>
<evidence type="ECO:0000313" key="12">
    <source>
        <dbReference type="Proteomes" id="UP001233999"/>
    </source>
</evidence>
<evidence type="ECO:0000256" key="9">
    <source>
        <dbReference type="SAM" id="Phobius"/>
    </source>
</evidence>
<name>A0AAD7ZLY7_DIPPU</name>
<dbReference type="InterPro" id="IPR013525">
    <property type="entry name" value="ABC2_TM"/>
</dbReference>
<dbReference type="GO" id="GO:0140359">
    <property type="term" value="F:ABC-type transporter activity"/>
    <property type="evidence" value="ECO:0007669"/>
    <property type="project" value="InterPro"/>
</dbReference>
<evidence type="ECO:0000256" key="1">
    <source>
        <dbReference type="ARBA" id="ARBA00004141"/>
    </source>
</evidence>
<reference evidence="11" key="2">
    <citation type="submission" date="2023-05" db="EMBL/GenBank/DDBJ databases">
        <authorList>
            <person name="Fouks B."/>
        </authorList>
    </citation>
    <scope>NUCLEOTIDE SEQUENCE</scope>
    <source>
        <strain evidence="11">Stay&amp;Tobe</strain>
        <tissue evidence="11">Testes</tissue>
    </source>
</reference>
<dbReference type="PROSITE" id="PS50893">
    <property type="entry name" value="ABC_TRANSPORTER_2"/>
    <property type="match status" value="1"/>
</dbReference>
<evidence type="ECO:0000256" key="4">
    <source>
        <dbReference type="ARBA" id="ARBA00022692"/>
    </source>
</evidence>
<dbReference type="InterPro" id="IPR050352">
    <property type="entry name" value="ABCG_transporters"/>
</dbReference>
<dbReference type="PANTHER" id="PTHR48041">
    <property type="entry name" value="ABC TRANSPORTER G FAMILY MEMBER 28"/>
    <property type="match status" value="1"/>
</dbReference>
<dbReference type="InterPro" id="IPR003593">
    <property type="entry name" value="AAA+_ATPase"/>
</dbReference>
<gene>
    <name evidence="11" type="ORF">L9F63_003328</name>
</gene>
<dbReference type="Gene3D" id="3.40.50.300">
    <property type="entry name" value="P-loop containing nucleotide triphosphate hydrolases"/>
    <property type="match status" value="1"/>
</dbReference>
<feature type="transmembrane region" description="Helical" evidence="9">
    <location>
        <begin position="520"/>
        <end position="540"/>
    </location>
</feature>
<dbReference type="GO" id="GO:0016887">
    <property type="term" value="F:ATP hydrolysis activity"/>
    <property type="evidence" value="ECO:0007669"/>
    <property type="project" value="InterPro"/>
</dbReference>
<dbReference type="AlphaFoldDB" id="A0AAD7ZLY7"/>
<dbReference type="SUPFAM" id="SSF52540">
    <property type="entry name" value="P-loop containing nucleoside triphosphate hydrolases"/>
    <property type="match status" value="1"/>
</dbReference>
<dbReference type="EMBL" id="JASPKZ010007811">
    <property type="protein sequence ID" value="KAJ9582323.1"/>
    <property type="molecule type" value="Genomic_DNA"/>
</dbReference>
<keyword evidence="12" id="KW-1185">Reference proteome</keyword>
<dbReference type="InterPro" id="IPR003439">
    <property type="entry name" value="ABC_transporter-like_ATP-bd"/>
</dbReference>
<evidence type="ECO:0000256" key="2">
    <source>
        <dbReference type="ARBA" id="ARBA00005814"/>
    </source>
</evidence>
<proteinExistence type="inferred from homology"/>
<evidence type="ECO:0000259" key="10">
    <source>
        <dbReference type="PROSITE" id="PS50893"/>
    </source>
</evidence>
<feature type="transmembrane region" description="Helical" evidence="9">
    <location>
        <begin position="608"/>
        <end position="627"/>
    </location>
</feature>
<comment type="subcellular location">
    <subcellularLocation>
        <location evidence="1">Membrane</location>
        <topology evidence="1">Multi-pass membrane protein</topology>
    </subcellularLocation>
</comment>
<keyword evidence="4 9" id="KW-0812">Transmembrane</keyword>
<keyword evidence="6" id="KW-0067">ATP-binding</keyword>
<evidence type="ECO:0000256" key="7">
    <source>
        <dbReference type="ARBA" id="ARBA00022989"/>
    </source>
</evidence>
<dbReference type="PANTHER" id="PTHR48041:SF139">
    <property type="entry name" value="PROTEIN SCARLET"/>
    <property type="match status" value="1"/>
</dbReference>
<comment type="caution">
    <text evidence="11">The sequence shown here is derived from an EMBL/GenBank/DDBJ whole genome shotgun (WGS) entry which is preliminary data.</text>
</comment>
<dbReference type="Pfam" id="PF19055">
    <property type="entry name" value="ABC2_membrane_7"/>
    <property type="match status" value="1"/>
</dbReference>
<dbReference type="PROSITE" id="PS00211">
    <property type="entry name" value="ABC_TRANSPORTER_1"/>
    <property type="match status" value="1"/>
</dbReference>
<dbReference type="Proteomes" id="UP001233999">
    <property type="component" value="Unassembled WGS sequence"/>
</dbReference>
<dbReference type="GO" id="GO:0030659">
    <property type="term" value="C:cytoplasmic vesicle membrane"/>
    <property type="evidence" value="ECO:0007669"/>
    <property type="project" value="TreeGrafter"/>
</dbReference>
<feature type="transmembrane region" description="Helical" evidence="9">
    <location>
        <begin position="486"/>
        <end position="508"/>
    </location>
</feature>
<evidence type="ECO:0000256" key="3">
    <source>
        <dbReference type="ARBA" id="ARBA00022448"/>
    </source>
</evidence>
<dbReference type="Pfam" id="PF00005">
    <property type="entry name" value="ABC_tran"/>
    <property type="match status" value="1"/>
</dbReference>
<reference evidence="11" key="1">
    <citation type="journal article" date="2023" name="IScience">
        <title>Live-bearing cockroach genome reveals convergent evolutionary mechanisms linked to viviparity in insects and beyond.</title>
        <authorList>
            <person name="Fouks B."/>
            <person name="Harrison M.C."/>
            <person name="Mikhailova A.A."/>
            <person name="Marchal E."/>
            <person name="English S."/>
            <person name="Carruthers M."/>
            <person name="Jennings E.C."/>
            <person name="Chiamaka E.L."/>
            <person name="Frigard R.A."/>
            <person name="Pippel M."/>
            <person name="Attardo G.M."/>
            <person name="Benoit J.B."/>
            <person name="Bornberg-Bauer E."/>
            <person name="Tobe S.S."/>
        </authorList>
    </citation>
    <scope>NUCLEOTIDE SEQUENCE</scope>
    <source>
        <strain evidence="11">Stay&amp;Tobe</strain>
    </source>
</reference>
<evidence type="ECO:0000313" key="11">
    <source>
        <dbReference type="EMBL" id="KAJ9582323.1"/>
    </source>
</evidence>
<organism evidence="11 12">
    <name type="scientific">Diploptera punctata</name>
    <name type="common">Pacific beetle cockroach</name>
    <dbReference type="NCBI Taxonomy" id="6984"/>
    <lineage>
        <taxon>Eukaryota</taxon>
        <taxon>Metazoa</taxon>
        <taxon>Ecdysozoa</taxon>
        <taxon>Arthropoda</taxon>
        <taxon>Hexapoda</taxon>
        <taxon>Insecta</taxon>
        <taxon>Pterygota</taxon>
        <taxon>Neoptera</taxon>
        <taxon>Polyneoptera</taxon>
        <taxon>Dictyoptera</taxon>
        <taxon>Blattodea</taxon>
        <taxon>Blaberoidea</taxon>
        <taxon>Blaberidae</taxon>
        <taxon>Diplopterinae</taxon>
        <taxon>Diploptera</taxon>
    </lineage>
</organism>
<keyword evidence="7 9" id="KW-1133">Transmembrane helix</keyword>
<keyword evidence="8 9" id="KW-0472">Membrane</keyword>
<dbReference type="GO" id="GO:0005886">
    <property type="term" value="C:plasma membrane"/>
    <property type="evidence" value="ECO:0007669"/>
    <property type="project" value="TreeGrafter"/>
</dbReference>
<evidence type="ECO:0000256" key="8">
    <source>
        <dbReference type="ARBA" id="ARBA00023136"/>
    </source>
</evidence>
<dbReference type="InterPro" id="IPR017871">
    <property type="entry name" value="ABC_transporter-like_CS"/>
</dbReference>
<feature type="transmembrane region" description="Helical" evidence="9">
    <location>
        <begin position="461"/>
        <end position="480"/>
    </location>
</feature>
<sequence length="636" mass="70717">MNCTATLTASVTRQMETSPLLRHQEYDLTLSWDNITVQVKQQPDSTQRCLNNFFSCAKKQPITILDRVSGRVQSGNVVAVLGSSGSGKTSLLATVSARIKGHVSGDVKLCGQPVAGSLLRKISGFVPQQDVAVETLTAREHLQFMACMRLDRAVSRETRNKWISALLVDLNLAGCANTRIMALSGGERRRLSLAVELLTDPPLLFCDEPTTGLDSYNASTVVEKLHQLAARGKAILCSIHQPASDVLTYFHKMMFMAGGRVAFHGTLQEAHAFFSSQQLVCPPLYNPAEFYIQQLSVLPGEEEASQQRIAALCDAYQGVQQQDDVEFSVPHIQAARNSCTEISQDFQKYSTIRGPYWHTQVYWLLWRSLVDSKRNKSGHAVQACVFLVTSVMLSLCFMSSEARTQSWVQDIRGLLYLITSEVYFTSAYSVFYTFPREIPVYLRESGLYSASAYYFSKMLSLIPRAVVEPVLYLAIIFVIVDFADESLLMFMLLAGPIIVISNSATAYGCMLSALFESADLAAVVAVPVDLISLIMAGIFYNVRVLPVSLVWVKYLSQFYYANEALAVVHWSSVDYIKCANNTNLPCMETGTQVLDEYGFKTENLAMDFIVLTAFFISLHFIGFLGVLRRSKKKAAY</sequence>
<dbReference type="Pfam" id="PF01061">
    <property type="entry name" value="ABC2_membrane"/>
    <property type="match status" value="1"/>
</dbReference>
<dbReference type="InterPro" id="IPR043926">
    <property type="entry name" value="ABCG_dom"/>
</dbReference>
<protein>
    <recommendedName>
        <fullName evidence="10">ABC transporter domain-containing protein</fullName>
    </recommendedName>
</protein>
<comment type="similarity">
    <text evidence="2">Belongs to the ABC transporter superfamily. ABCG family. Eye pigment precursor importer (TC 3.A.1.204) subfamily.</text>
</comment>
<dbReference type="SMART" id="SM00382">
    <property type="entry name" value="AAA"/>
    <property type="match status" value="1"/>
</dbReference>
<keyword evidence="5" id="KW-0547">Nucleotide-binding</keyword>
<evidence type="ECO:0000256" key="6">
    <source>
        <dbReference type="ARBA" id="ARBA00022840"/>
    </source>
</evidence>
<accession>A0AAD7ZLY7</accession>
<feature type="domain" description="ABC transporter" evidence="10">
    <location>
        <begin position="47"/>
        <end position="283"/>
    </location>
</feature>